<evidence type="ECO:0000256" key="3">
    <source>
        <dbReference type="ARBA" id="ARBA00038471"/>
    </source>
</evidence>
<evidence type="ECO:0000313" key="6">
    <source>
        <dbReference type="EMBL" id="GFZ13879.1"/>
    </source>
</evidence>
<dbReference type="Proteomes" id="UP000585474">
    <property type="component" value="Unassembled WGS sequence"/>
</dbReference>
<dbReference type="NCBIfam" id="TIGR01614">
    <property type="entry name" value="PME_inhib"/>
    <property type="match status" value="1"/>
</dbReference>
<keyword evidence="7" id="KW-1185">Reference proteome</keyword>
<proteinExistence type="inferred from homology"/>
<gene>
    <name evidence="6" type="ORF">Acr_24g0000690</name>
</gene>
<dbReference type="InterPro" id="IPR035513">
    <property type="entry name" value="Invertase/methylesterase_inhib"/>
</dbReference>
<dbReference type="PANTHER" id="PTHR36710:SF18">
    <property type="entry name" value="PECTINESTERASE INHIBITOR 5-RELATED"/>
    <property type="match status" value="1"/>
</dbReference>
<dbReference type="EMBL" id="BJWL01000024">
    <property type="protein sequence ID" value="GFZ13879.1"/>
    <property type="molecule type" value="Genomic_DNA"/>
</dbReference>
<dbReference type="OrthoDB" id="764172at2759"/>
<keyword evidence="2" id="KW-1015">Disulfide bond</keyword>
<dbReference type="InterPro" id="IPR034087">
    <property type="entry name" value="C/VIF1"/>
</dbReference>
<dbReference type="PANTHER" id="PTHR36710">
    <property type="entry name" value="PECTINESTERASE INHIBITOR-LIKE"/>
    <property type="match status" value="1"/>
</dbReference>
<dbReference type="Pfam" id="PF04043">
    <property type="entry name" value="PMEI"/>
    <property type="match status" value="1"/>
</dbReference>
<comment type="caution">
    <text evidence="6">The sequence shown here is derived from an EMBL/GenBank/DDBJ whole genome shotgun (WGS) entry which is preliminary data.</text>
</comment>
<evidence type="ECO:0000256" key="1">
    <source>
        <dbReference type="ARBA" id="ARBA00022729"/>
    </source>
</evidence>
<name>A0A7J0GSS8_9ERIC</name>
<dbReference type="InterPro" id="IPR052421">
    <property type="entry name" value="PCW_Enzyme_Inhibitor"/>
</dbReference>
<evidence type="ECO:0000313" key="7">
    <source>
        <dbReference type="Proteomes" id="UP000585474"/>
    </source>
</evidence>
<dbReference type="SMART" id="SM00856">
    <property type="entry name" value="PMEI"/>
    <property type="match status" value="1"/>
</dbReference>
<evidence type="ECO:0000259" key="5">
    <source>
        <dbReference type="SMART" id="SM00856"/>
    </source>
</evidence>
<evidence type="ECO:0000256" key="4">
    <source>
        <dbReference type="SAM" id="SignalP"/>
    </source>
</evidence>
<dbReference type="GO" id="GO:0004857">
    <property type="term" value="F:enzyme inhibitor activity"/>
    <property type="evidence" value="ECO:0007669"/>
    <property type="project" value="InterPro"/>
</dbReference>
<feature type="signal peptide" evidence="4">
    <location>
        <begin position="1"/>
        <end position="22"/>
    </location>
</feature>
<evidence type="ECO:0000256" key="2">
    <source>
        <dbReference type="ARBA" id="ARBA00023157"/>
    </source>
</evidence>
<organism evidence="6 7">
    <name type="scientific">Actinidia rufa</name>
    <dbReference type="NCBI Taxonomy" id="165716"/>
    <lineage>
        <taxon>Eukaryota</taxon>
        <taxon>Viridiplantae</taxon>
        <taxon>Streptophyta</taxon>
        <taxon>Embryophyta</taxon>
        <taxon>Tracheophyta</taxon>
        <taxon>Spermatophyta</taxon>
        <taxon>Magnoliopsida</taxon>
        <taxon>eudicotyledons</taxon>
        <taxon>Gunneridae</taxon>
        <taxon>Pentapetalae</taxon>
        <taxon>asterids</taxon>
        <taxon>Ericales</taxon>
        <taxon>Actinidiaceae</taxon>
        <taxon>Actinidia</taxon>
    </lineage>
</organism>
<dbReference type="CDD" id="cd15796">
    <property type="entry name" value="CIF_like"/>
    <property type="match status" value="1"/>
</dbReference>
<dbReference type="SUPFAM" id="SSF101148">
    <property type="entry name" value="Plant invertase/pectin methylesterase inhibitor"/>
    <property type="match status" value="1"/>
</dbReference>
<sequence>METPMSLFPILFLFHAFLLASTQPSAQQGDALIRATCKSTNNFTLCVSTLQSDPRSFKADVKGLAHITLEIVLSKAKQTLTAIGNLFKNTMDPVLFRKYGTCILQYNRTVSSTLPQAIKALETNDNGASKQGAQDAATSVQTCGVQSASNEFPVSTQNKLVQDLALVAKSIISTLG</sequence>
<comment type="similarity">
    <text evidence="3">Belongs to the PMEI family.</text>
</comment>
<protein>
    <recommendedName>
        <fullName evidence="5">Pectinesterase inhibitor domain-containing protein</fullName>
    </recommendedName>
</protein>
<dbReference type="Gene3D" id="1.20.140.40">
    <property type="entry name" value="Invertase/pectin methylesterase inhibitor family protein"/>
    <property type="match status" value="1"/>
</dbReference>
<dbReference type="InterPro" id="IPR006501">
    <property type="entry name" value="Pectinesterase_inhib_dom"/>
</dbReference>
<dbReference type="AlphaFoldDB" id="A0A7J0GSS8"/>
<reference evidence="6 7" key="1">
    <citation type="submission" date="2019-07" db="EMBL/GenBank/DDBJ databases">
        <title>De Novo Assembly of kiwifruit Actinidia rufa.</title>
        <authorList>
            <person name="Sugita-Konishi S."/>
            <person name="Sato K."/>
            <person name="Mori E."/>
            <person name="Abe Y."/>
            <person name="Kisaki G."/>
            <person name="Hamano K."/>
            <person name="Suezawa K."/>
            <person name="Otani M."/>
            <person name="Fukuda T."/>
            <person name="Manabe T."/>
            <person name="Gomi K."/>
            <person name="Tabuchi M."/>
            <person name="Akimitsu K."/>
            <person name="Kataoka I."/>
        </authorList>
    </citation>
    <scope>NUCLEOTIDE SEQUENCE [LARGE SCALE GENOMIC DNA]</scope>
    <source>
        <strain evidence="7">cv. Fuchu</strain>
    </source>
</reference>
<keyword evidence="1 4" id="KW-0732">Signal</keyword>
<accession>A0A7J0GSS8</accession>
<feature type="chain" id="PRO_5029575837" description="Pectinesterase inhibitor domain-containing protein" evidence="4">
    <location>
        <begin position="23"/>
        <end position="176"/>
    </location>
</feature>
<feature type="domain" description="Pectinesterase inhibitor" evidence="5">
    <location>
        <begin position="28"/>
        <end position="171"/>
    </location>
</feature>